<feature type="domain" description="Aspartyl/asparaginy/proline hydroxylase" evidence="1">
    <location>
        <begin position="616"/>
        <end position="725"/>
    </location>
</feature>
<dbReference type="SUPFAM" id="SSF48208">
    <property type="entry name" value="Six-hairpin glycosidases"/>
    <property type="match status" value="1"/>
</dbReference>
<dbReference type="Gene3D" id="2.60.120.330">
    <property type="entry name" value="B-lactam Antibiotic, Isopenicillin N Synthase, Chain"/>
    <property type="match status" value="1"/>
</dbReference>
<name>A0ABR8AHX2_9CYAN</name>
<dbReference type="SUPFAM" id="SSF51197">
    <property type="entry name" value="Clavaminate synthase-like"/>
    <property type="match status" value="1"/>
</dbReference>
<evidence type="ECO:0000313" key="2">
    <source>
        <dbReference type="EMBL" id="MBD2199354.1"/>
    </source>
</evidence>
<dbReference type="Pfam" id="PF05118">
    <property type="entry name" value="Asp_Arg_Hydrox"/>
    <property type="match status" value="1"/>
</dbReference>
<organism evidence="2 3">
    <name type="scientific">Calothrix parietina FACHB-288</name>
    <dbReference type="NCBI Taxonomy" id="2692896"/>
    <lineage>
        <taxon>Bacteria</taxon>
        <taxon>Bacillati</taxon>
        <taxon>Cyanobacteriota</taxon>
        <taxon>Cyanophyceae</taxon>
        <taxon>Nostocales</taxon>
        <taxon>Calotrichaceae</taxon>
        <taxon>Calothrix</taxon>
    </lineage>
</organism>
<evidence type="ECO:0000259" key="1">
    <source>
        <dbReference type="Pfam" id="PF05118"/>
    </source>
</evidence>
<comment type="caution">
    <text evidence="2">The sequence shown here is derived from an EMBL/GenBank/DDBJ whole genome shotgun (WGS) entry which is preliminary data.</text>
</comment>
<sequence>MPNPIIDRAALADLLTTAFSDLPKKLRVFSSDRRGYVALRQNGVLLGDYWLDQGEVLNAICGTVTSSMSHEGWQQVDTIEICLTHHYRPVSLLDFSSKFPNSKRGIRGIKLQYQSQVAIYSPTQMIARNLSFPEVFASFLQQISISAEAFANQGGIIESFAAEQILLTLDAAAAVTKLYRGNQIVPLAEMSRQTISDMLESMGIWLQHNCLDNGRLIYKYFPSTNHPSDDNNITRQFLATLGLIRYAQFTGQSDRLVMADRNLTYNLAQYYRLQSGIGGSEHRGKVELGTTALAALAILEHPDRDRYADILQMLSQEIEAFWQPDGSFSISSQPRSQNLHSGLVLLFWASLYKATQEKYLLQRCRQSLLYYRQWHLKHRHPAFIPWHAQAYALLYDETGDPLLRDFIFEMYDWLLPMQQWEKLRSLDARGRFYDPAQKEYGSPHAATTGNYLQGLVDAYRLAKQSNDTPRANAYELAIWRGLRHIRQLQFKDDVDTFYIQERSLVWGGVRTTVYDNTIRLDNVQQSLMAILKLYNLPEFPQQPPQPKIAFQQLKQKVNIAPIMAEITEKSPLWFYDTSRQQKLAPQQETQSIFLRRAVKPFPVGIENARDVHESCPTEVAKEFPVVMNWVEDFVAEIGGELGRVNIVRLAPKGRVYSHIDHGEYYRLRDRYHLVLQSPSGSWMKCGSEEVTMHEGELWWFDNKQPHEAFNPAEEWRIHLIFDVLRKT</sequence>
<dbReference type="Proteomes" id="UP000658514">
    <property type="component" value="Unassembled WGS sequence"/>
</dbReference>
<keyword evidence="3" id="KW-1185">Reference proteome</keyword>
<dbReference type="EMBL" id="JACJQH010000057">
    <property type="protein sequence ID" value="MBD2199354.1"/>
    <property type="molecule type" value="Genomic_DNA"/>
</dbReference>
<gene>
    <name evidence="2" type="ORF">H6G24_28385</name>
</gene>
<dbReference type="RefSeq" id="WP_190550998.1">
    <property type="nucleotide sequence ID" value="NZ_CAWPNO010000092.1"/>
</dbReference>
<protein>
    <submittedName>
        <fullName evidence="2">Aspartyl/asparaginyl beta-hydroxylase domain-containing protein</fullName>
    </submittedName>
</protein>
<proteinExistence type="predicted"/>
<dbReference type="InterPro" id="IPR008928">
    <property type="entry name" value="6-hairpin_glycosidase_sf"/>
</dbReference>
<dbReference type="InterPro" id="IPR027443">
    <property type="entry name" value="IPNS-like_sf"/>
</dbReference>
<evidence type="ECO:0000313" key="3">
    <source>
        <dbReference type="Proteomes" id="UP000658514"/>
    </source>
</evidence>
<dbReference type="InterPro" id="IPR007803">
    <property type="entry name" value="Asp/Arg/Pro-Hydrxlase"/>
</dbReference>
<accession>A0ABR8AHX2</accession>
<reference evidence="2 3" key="1">
    <citation type="journal article" date="2020" name="ISME J.">
        <title>Comparative genomics reveals insights into cyanobacterial evolution and habitat adaptation.</title>
        <authorList>
            <person name="Chen M.Y."/>
            <person name="Teng W.K."/>
            <person name="Zhao L."/>
            <person name="Hu C.X."/>
            <person name="Zhou Y.K."/>
            <person name="Han B.P."/>
            <person name="Song L.R."/>
            <person name="Shu W.S."/>
        </authorList>
    </citation>
    <scope>NUCLEOTIDE SEQUENCE [LARGE SCALE GENOMIC DNA]</scope>
    <source>
        <strain evidence="2 3">FACHB-288</strain>
    </source>
</reference>